<dbReference type="EMBL" id="PEZJ01000009">
    <property type="protein sequence ID" value="PIS14071.1"/>
    <property type="molecule type" value="Genomic_DNA"/>
</dbReference>
<sequence>MYSELGIPEYKWDWEGKLVDESVIERLWGEHFDYFKKNQLGKEKFLTFRLPNPKVETEFRLGRAFMGILSAAGLAKQVGINCPPIFEVILPMTESAEEMMAIQEAFEEIASLKHPLYNFENQMRQIEVIPLFEQVEIIYHSDKIIDKYLTLHRRKFGAKPPYLRPYLARSDPAL</sequence>
<dbReference type="GO" id="GO:0006099">
    <property type="term" value="P:tricarboxylic acid cycle"/>
    <property type="evidence" value="ECO:0007669"/>
    <property type="project" value="InterPro"/>
</dbReference>
<dbReference type="GO" id="GO:0015977">
    <property type="term" value="P:carbon fixation"/>
    <property type="evidence" value="ECO:0007669"/>
    <property type="project" value="UniProtKB-KW"/>
</dbReference>
<dbReference type="Proteomes" id="UP000230033">
    <property type="component" value="Unassembled WGS sequence"/>
</dbReference>
<feature type="non-terminal residue" evidence="5">
    <location>
        <position position="174"/>
    </location>
</feature>
<dbReference type="Pfam" id="PF14010">
    <property type="entry name" value="PEPcase_2"/>
    <property type="match status" value="1"/>
</dbReference>
<proteinExistence type="predicted"/>
<dbReference type="AlphaFoldDB" id="A0A2H0WN47"/>
<organism evidence="5 6">
    <name type="scientific">Candidatus Shapirobacteria bacterium CG09_land_8_20_14_0_10_47_13</name>
    <dbReference type="NCBI Taxonomy" id="1974481"/>
    <lineage>
        <taxon>Bacteria</taxon>
        <taxon>Candidatus Shapironibacteriota</taxon>
    </lineage>
</organism>
<gene>
    <name evidence="5" type="primary">ppcA</name>
    <name evidence="5" type="ORF">COT65_00655</name>
</gene>
<dbReference type="InterPro" id="IPR015813">
    <property type="entry name" value="Pyrv/PenolPyrv_kinase-like_dom"/>
</dbReference>
<dbReference type="NCBIfam" id="TIGR02751">
    <property type="entry name" value="PEPCase_arch"/>
    <property type="match status" value="1"/>
</dbReference>
<evidence type="ECO:0000313" key="5">
    <source>
        <dbReference type="EMBL" id="PIS14071.1"/>
    </source>
</evidence>
<reference evidence="6" key="1">
    <citation type="submission" date="2017-09" db="EMBL/GenBank/DDBJ databases">
        <title>Depth-based differentiation of microbial function through sediment-hosted aquifers and enrichment of novel symbionts in the deep terrestrial subsurface.</title>
        <authorList>
            <person name="Probst A.J."/>
            <person name="Ladd B."/>
            <person name="Jarett J.K."/>
            <person name="Geller-Mcgrath D.E."/>
            <person name="Sieber C.M.K."/>
            <person name="Emerson J.B."/>
            <person name="Anantharaman K."/>
            <person name="Thomas B.C."/>
            <person name="Malmstrom R."/>
            <person name="Stieglmeier M."/>
            <person name="Klingl A."/>
            <person name="Woyke T."/>
            <person name="Ryan C.M."/>
            <person name="Banfield J.F."/>
        </authorList>
    </citation>
    <scope>NUCLEOTIDE SEQUENCE [LARGE SCALE GENOMIC DNA]</scope>
</reference>
<keyword evidence="2" id="KW-0456">Lyase</keyword>
<dbReference type="SUPFAM" id="SSF51621">
    <property type="entry name" value="Phosphoenolpyruvate/pyruvate domain"/>
    <property type="match status" value="1"/>
</dbReference>
<dbReference type="GO" id="GO:0008964">
    <property type="term" value="F:phosphoenolpyruvate carboxylase activity"/>
    <property type="evidence" value="ECO:0007669"/>
    <property type="project" value="UniProtKB-UniRule"/>
</dbReference>
<accession>A0A2H0WN47</accession>
<evidence type="ECO:0000256" key="1">
    <source>
        <dbReference type="ARBA" id="ARBA00022842"/>
    </source>
</evidence>
<evidence type="ECO:0000256" key="4">
    <source>
        <dbReference type="NCBIfam" id="TIGR02751"/>
    </source>
</evidence>
<evidence type="ECO:0000256" key="3">
    <source>
        <dbReference type="ARBA" id="ARBA00023300"/>
    </source>
</evidence>
<dbReference type="EC" id="4.1.1.31" evidence="4"/>
<evidence type="ECO:0000256" key="2">
    <source>
        <dbReference type="ARBA" id="ARBA00023239"/>
    </source>
</evidence>
<keyword evidence="1" id="KW-0460">Magnesium</keyword>
<keyword evidence="5" id="KW-0670">Pyruvate</keyword>
<name>A0A2H0WN47_9BACT</name>
<evidence type="ECO:0000313" key="6">
    <source>
        <dbReference type="Proteomes" id="UP000230033"/>
    </source>
</evidence>
<comment type="caution">
    <text evidence="5">The sequence shown here is derived from an EMBL/GenBank/DDBJ whole genome shotgun (WGS) entry which is preliminary data.</text>
</comment>
<keyword evidence="3" id="KW-0120">Carbon dioxide fixation</keyword>
<dbReference type="InterPro" id="IPR007566">
    <property type="entry name" value="PEP_COase_arc-type"/>
</dbReference>
<protein>
    <recommendedName>
        <fullName evidence="4">Phosphoenolpyruvate carboxylase</fullName>
        <ecNumber evidence="4">4.1.1.31</ecNumber>
    </recommendedName>
</protein>